<comment type="caution">
    <text evidence="2">The sequence shown here is derived from an EMBL/GenBank/DDBJ whole genome shotgun (WGS) entry which is preliminary data.</text>
</comment>
<sequence length="166" mass="17936">MITRMGSRRNDAAPFFIGHLPIYCGRTGCRQVALLRLATVYCSCGPAGSWHLAAASPVRGILPRPPRFVASCRGLPGSWHPAAVSTKASSSISPGKMPGTDLPRFLTCLLEHQPRQDAGNQYAAVTFLSLLKHQPRQDAGNQPATYVPTSRTYGLSAPKVDVDRHE</sequence>
<gene>
    <name evidence="2" type="ORF">GGR28_000611</name>
</gene>
<reference evidence="2 3" key="1">
    <citation type="submission" date="2020-08" db="EMBL/GenBank/DDBJ databases">
        <title>Genomic Encyclopedia of Type Strains, Phase IV (KMG-IV): sequencing the most valuable type-strain genomes for metagenomic binning, comparative biology and taxonomic classification.</title>
        <authorList>
            <person name="Goeker M."/>
        </authorList>
    </citation>
    <scope>NUCLEOTIDE SEQUENCE [LARGE SCALE GENOMIC DNA]</scope>
    <source>
        <strain evidence="2 3">DSM 105137</strain>
    </source>
</reference>
<dbReference type="Proteomes" id="UP000576209">
    <property type="component" value="Unassembled WGS sequence"/>
</dbReference>
<evidence type="ECO:0000313" key="3">
    <source>
        <dbReference type="Proteomes" id="UP000576209"/>
    </source>
</evidence>
<evidence type="ECO:0000313" key="2">
    <source>
        <dbReference type="EMBL" id="MBB4078010.1"/>
    </source>
</evidence>
<proteinExistence type="predicted"/>
<feature type="compositionally biased region" description="Polar residues" evidence="1">
    <location>
        <begin position="139"/>
        <end position="153"/>
    </location>
</feature>
<feature type="region of interest" description="Disordered" evidence="1">
    <location>
        <begin position="136"/>
        <end position="166"/>
    </location>
</feature>
<name>A0A840DYN3_9BACT</name>
<evidence type="ECO:0000256" key="1">
    <source>
        <dbReference type="SAM" id="MobiDB-lite"/>
    </source>
</evidence>
<protein>
    <submittedName>
        <fullName evidence="2">Uncharacterized protein</fullName>
    </submittedName>
</protein>
<keyword evidence="3" id="KW-1185">Reference proteome</keyword>
<dbReference type="AlphaFoldDB" id="A0A840DYN3"/>
<dbReference type="EMBL" id="JACIFF010000001">
    <property type="protein sequence ID" value="MBB4078010.1"/>
    <property type="molecule type" value="Genomic_DNA"/>
</dbReference>
<organism evidence="2 3">
    <name type="scientific">Neolewinella aquimaris</name>
    <dbReference type="NCBI Taxonomy" id="1835722"/>
    <lineage>
        <taxon>Bacteria</taxon>
        <taxon>Pseudomonadati</taxon>
        <taxon>Bacteroidota</taxon>
        <taxon>Saprospiria</taxon>
        <taxon>Saprospirales</taxon>
        <taxon>Lewinellaceae</taxon>
        <taxon>Neolewinella</taxon>
    </lineage>
</organism>
<accession>A0A840DYN3</accession>